<keyword evidence="1" id="KW-0812">Transmembrane</keyword>
<reference evidence="3" key="1">
    <citation type="submission" date="2019-11" db="EMBL/GenBank/DDBJ databases">
        <title>Isolation and characterization of two novel species in the genus Thiomicrorhabdus.</title>
        <authorList>
            <person name="Mochizuki J."/>
            <person name="Kojima H."/>
            <person name="Fukui M."/>
        </authorList>
    </citation>
    <scope>NUCLEOTIDE SEQUENCE [LARGE SCALE GENOMIC DNA]</scope>
    <source>
        <strain evidence="3">AkT22</strain>
    </source>
</reference>
<keyword evidence="1" id="KW-1133">Transmembrane helix</keyword>
<name>A0A6F8PQX5_9GAMM</name>
<dbReference type="AlphaFoldDB" id="A0A6F8PQX5"/>
<dbReference type="EMBL" id="AP021888">
    <property type="protein sequence ID" value="BBP44515.1"/>
    <property type="molecule type" value="Genomic_DNA"/>
</dbReference>
<evidence type="ECO:0000256" key="1">
    <source>
        <dbReference type="SAM" id="Phobius"/>
    </source>
</evidence>
<keyword evidence="3" id="KW-1185">Reference proteome</keyword>
<dbReference type="KEGG" id="tzo:THMIRHAT_22610"/>
<dbReference type="Proteomes" id="UP000501466">
    <property type="component" value="Chromosome"/>
</dbReference>
<feature type="transmembrane region" description="Helical" evidence="1">
    <location>
        <begin position="15"/>
        <end position="36"/>
    </location>
</feature>
<keyword evidence="1" id="KW-0472">Membrane</keyword>
<protein>
    <submittedName>
        <fullName evidence="2">Uncharacterized protein</fullName>
    </submittedName>
</protein>
<accession>A0A6F8PQX5</accession>
<organism evidence="2 3">
    <name type="scientific">Thiosulfativibrio zosterae</name>
    <dbReference type="NCBI Taxonomy" id="2675053"/>
    <lineage>
        <taxon>Bacteria</taxon>
        <taxon>Pseudomonadati</taxon>
        <taxon>Pseudomonadota</taxon>
        <taxon>Gammaproteobacteria</taxon>
        <taxon>Thiotrichales</taxon>
        <taxon>Piscirickettsiaceae</taxon>
        <taxon>Thiosulfativibrio</taxon>
    </lineage>
</organism>
<evidence type="ECO:0000313" key="2">
    <source>
        <dbReference type="EMBL" id="BBP44515.1"/>
    </source>
</evidence>
<gene>
    <name evidence="2" type="ORF">THMIRHAT_22610</name>
</gene>
<proteinExistence type="predicted"/>
<sequence length="322" mass="37910">MKKSSLKTITLKRNITFALFGFIIILALIWTFKAVWKNYPLSDKDMATYMQLRAKLSENPKNFYERCTFMDWEHYRLIPTNLKELKNFSNFPTNRQEYLKRKLAYFNESAYHNPQVFELLTSITEQQLAQTPSNAIIEPDATHRQITATTIAIIQQKLPLYERLATLLLDWYSEEPMPEITYADLDALEEAYQTCLAIRTINRTQKQPSYAYILDGGSGKKVPFDGFERDVFKNLITEAQNESNPDLANRYFQALITYQVIRWSAFEENLFKDISDYHAFLVQQPEMDIDKEIADLKTQLFKNNREYGEEYEAFKQRLLSVL</sequence>
<evidence type="ECO:0000313" key="3">
    <source>
        <dbReference type="Proteomes" id="UP000501466"/>
    </source>
</evidence>